<protein>
    <submittedName>
        <fullName evidence="4">HDOD domain-containing protein</fullName>
    </submittedName>
</protein>
<evidence type="ECO:0000313" key="4">
    <source>
        <dbReference type="EMBL" id="MEK8045833.1"/>
    </source>
</evidence>
<dbReference type="Pfam" id="PF08668">
    <property type="entry name" value="HDOD"/>
    <property type="match status" value="1"/>
</dbReference>
<dbReference type="InterPro" id="IPR013976">
    <property type="entry name" value="HDOD"/>
</dbReference>
<name>A0ABU9C1X9_9BURK</name>
<keyword evidence="5" id="KW-1185">Reference proteome</keyword>
<dbReference type="SUPFAM" id="SSF56112">
    <property type="entry name" value="Protein kinase-like (PK-like)"/>
    <property type="match status" value="1"/>
</dbReference>
<dbReference type="InterPro" id="IPR011009">
    <property type="entry name" value="Kinase-like_dom_sf"/>
</dbReference>
<dbReference type="InterPro" id="IPR052340">
    <property type="entry name" value="RNase_Y/CdgJ"/>
</dbReference>
<accession>A0ABU9C1X9</accession>
<proteinExistence type="predicted"/>
<dbReference type="PROSITE" id="PS51833">
    <property type="entry name" value="HDOD"/>
    <property type="match status" value="1"/>
</dbReference>
<evidence type="ECO:0000313" key="5">
    <source>
        <dbReference type="Proteomes" id="UP001379945"/>
    </source>
</evidence>
<sequence length="609" mass="66181">MVSLTTPMPLDGNAPAAKPAGAVRMFGRYQLMRLLGKSDHTMAWLVMNTQDQQEYMLTMPRKAPQAEALQAWQLSVKRAGRLNHPCLARVADIGEHERWPYVAYDRGTFVTWAERFSRQGVPGADVALWAAQAAQGLAFVHEAGLAHHDLQPWMLLVDEDQKVAVMGLEVAGRRLLASRDGAMDELRAVRDAAEIDVLALGLVMHHGLVGQPALDEADVSKVVARMPPQGQDIVRLPWTVPRPIPEPLRAIVNRASDHQQRQRYRNARTLQRALEGWLKTCEAQSGGPLALLLDRLRSVGVLPAQLGGADRAARLALMERCRTSELAEVVLGDLALTFELLRMVNTAQVHGDQVASTDGPVLMLRRAIAMLGVDGVRRAALSLRPWPGPMNEAAAVEMETLIRRVQRAARIAVRLAPAGYDGEVISLVTMLQNLGRLVVQYHFPEESAQIRRLMMPAESLQAGTADDPGMSAEAASFAVLGVDVEVLGLAVAQHWGLDDSVQHLIRRIPPDSPVRQPEGDNDILRATASCANDLVDALTQPARRVPAALKNVAQRYARPLAISPREMQEALQIELQSASSQTVQQAAGVMPPGHAAGATGRTGNSARAS</sequence>
<dbReference type="EMBL" id="JBBUTI010000004">
    <property type="protein sequence ID" value="MEK8045833.1"/>
    <property type="molecule type" value="Genomic_DNA"/>
</dbReference>
<dbReference type="Proteomes" id="UP001379945">
    <property type="component" value="Unassembled WGS sequence"/>
</dbReference>
<dbReference type="Gene3D" id="3.30.200.20">
    <property type="entry name" value="Phosphorylase Kinase, domain 1"/>
    <property type="match status" value="1"/>
</dbReference>
<dbReference type="Gene3D" id="1.10.3210.10">
    <property type="entry name" value="Hypothetical protein af1432"/>
    <property type="match status" value="1"/>
</dbReference>
<comment type="caution">
    <text evidence="4">The sequence shown here is derived from an EMBL/GenBank/DDBJ whole genome shotgun (WGS) entry which is preliminary data.</text>
</comment>
<feature type="domain" description="HDOD" evidence="3">
    <location>
        <begin position="302"/>
        <end position="511"/>
    </location>
</feature>
<organism evidence="4 5">
    <name type="scientific">Ideonella margarita</name>
    <dbReference type="NCBI Taxonomy" id="2984191"/>
    <lineage>
        <taxon>Bacteria</taxon>
        <taxon>Pseudomonadati</taxon>
        <taxon>Pseudomonadota</taxon>
        <taxon>Betaproteobacteria</taxon>
        <taxon>Burkholderiales</taxon>
        <taxon>Sphaerotilaceae</taxon>
        <taxon>Ideonella</taxon>
    </lineage>
</organism>
<feature type="domain" description="Protein kinase" evidence="2">
    <location>
        <begin position="29"/>
        <end position="278"/>
    </location>
</feature>
<dbReference type="Gene3D" id="1.10.510.10">
    <property type="entry name" value="Transferase(Phosphotransferase) domain 1"/>
    <property type="match status" value="1"/>
</dbReference>
<feature type="region of interest" description="Disordered" evidence="1">
    <location>
        <begin position="582"/>
        <end position="609"/>
    </location>
</feature>
<dbReference type="PROSITE" id="PS50011">
    <property type="entry name" value="PROTEIN_KINASE_DOM"/>
    <property type="match status" value="1"/>
</dbReference>
<dbReference type="PANTHER" id="PTHR33525:SF4">
    <property type="entry name" value="CYCLIC DI-GMP PHOSPHODIESTERASE CDGJ"/>
    <property type="match status" value="1"/>
</dbReference>
<dbReference type="RefSeq" id="WP_341398119.1">
    <property type="nucleotide sequence ID" value="NZ_JBBUTI010000004.1"/>
</dbReference>
<dbReference type="PANTHER" id="PTHR33525">
    <property type="match status" value="1"/>
</dbReference>
<gene>
    <name evidence="4" type="ORF">AACH00_05675</name>
</gene>
<reference evidence="4 5" key="1">
    <citation type="submission" date="2024-04" db="EMBL/GenBank/DDBJ databases">
        <title>Novel species of the genus Ideonella isolated from streams.</title>
        <authorList>
            <person name="Lu H."/>
        </authorList>
    </citation>
    <scope>NUCLEOTIDE SEQUENCE [LARGE SCALE GENOMIC DNA]</scope>
    <source>
        <strain evidence="4 5">LYT19W</strain>
    </source>
</reference>
<dbReference type="SMART" id="SM00220">
    <property type="entry name" value="S_TKc"/>
    <property type="match status" value="1"/>
</dbReference>
<evidence type="ECO:0000259" key="2">
    <source>
        <dbReference type="PROSITE" id="PS50011"/>
    </source>
</evidence>
<evidence type="ECO:0000256" key="1">
    <source>
        <dbReference type="SAM" id="MobiDB-lite"/>
    </source>
</evidence>
<dbReference type="SUPFAM" id="SSF109604">
    <property type="entry name" value="HD-domain/PDEase-like"/>
    <property type="match status" value="1"/>
</dbReference>
<dbReference type="InterPro" id="IPR000719">
    <property type="entry name" value="Prot_kinase_dom"/>
</dbReference>
<evidence type="ECO:0000259" key="3">
    <source>
        <dbReference type="PROSITE" id="PS51833"/>
    </source>
</evidence>